<sequence>MMTLKDIRDAYEALSGTMSSIVRQINFAGIAIAWIFVDKENHQVSQLLINSCLFIVFSIVLDALQYFIGTIIWHVCYCYKHKTDKKDEDVNVNDSEWINTIIWLLFYAKCVITGVGYFYILRFFIMQFNL</sequence>
<dbReference type="RefSeq" id="WP_233339411.1">
    <property type="nucleotide sequence ID" value="NZ_JAJTVO010000018.1"/>
</dbReference>
<dbReference type="EMBL" id="JAJTVO010000018">
    <property type="protein sequence ID" value="MCE4122691.1"/>
    <property type="molecule type" value="Genomic_DNA"/>
</dbReference>
<protein>
    <submittedName>
        <fullName evidence="2">Uncharacterized protein</fullName>
    </submittedName>
</protein>
<feature type="transmembrane region" description="Helical" evidence="1">
    <location>
        <begin position="49"/>
        <end position="75"/>
    </location>
</feature>
<dbReference type="AlphaFoldDB" id="A0AAW4YIH4"/>
<comment type="caution">
    <text evidence="2">The sequence shown here is derived from an EMBL/GenBank/DDBJ whole genome shotgun (WGS) entry which is preliminary data.</text>
</comment>
<proteinExistence type="predicted"/>
<feature type="transmembrane region" description="Helical" evidence="1">
    <location>
        <begin position="101"/>
        <end position="125"/>
    </location>
</feature>
<dbReference type="Proteomes" id="UP001200307">
    <property type="component" value="Unassembled WGS sequence"/>
</dbReference>
<name>A0AAW4YIH4_9BACT</name>
<evidence type="ECO:0000256" key="1">
    <source>
        <dbReference type="SAM" id="Phobius"/>
    </source>
</evidence>
<feature type="transmembrane region" description="Helical" evidence="1">
    <location>
        <begin position="20"/>
        <end position="37"/>
    </location>
</feature>
<evidence type="ECO:0000313" key="2">
    <source>
        <dbReference type="EMBL" id="MCE4122691.1"/>
    </source>
</evidence>
<keyword evidence="1" id="KW-1133">Transmembrane helix</keyword>
<evidence type="ECO:0000313" key="3">
    <source>
        <dbReference type="Proteomes" id="UP001200307"/>
    </source>
</evidence>
<keyword evidence="1" id="KW-0472">Membrane</keyword>
<gene>
    <name evidence="2" type="ORF">LYY06_10510</name>
</gene>
<keyword evidence="1" id="KW-0812">Transmembrane</keyword>
<accession>A0AAW4YIH4</accession>
<organism evidence="2 3">
    <name type="scientific">Segatella copri</name>
    <dbReference type="NCBI Taxonomy" id="165179"/>
    <lineage>
        <taxon>Bacteria</taxon>
        <taxon>Pseudomonadati</taxon>
        <taxon>Bacteroidota</taxon>
        <taxon>Bacteroidia</taxon>
        <taxon>Bacteroidales</taxon>
        <taxon>Prevotellaceae</taxon>
        <taxon>Segatella</taxon>
    </lineage>
</organism>
<reference evidence="2" key="1">
    <citation type="submission" date="2021-12" db="EMBL/GenBank/DDBJ databases">
        <authorList>
            <person name="Lv X."/>
        </authorList>
    </citation>
    <scope>NUCLEOTIDE SEQUENCE</scope>
    <source>
        <strain evidence="2">HF2106</strain>
    </source>
</reference>